<evidence type="ECO:0000256" key="3">
    <source>
        <dbReference type="ARBA" id="ARBA00022840"/>
    </source>
</evidence>
<dbReference type="SUPFAM" id="SSF52540">
    <property type="entry name" value="P-loop containing nucleoside triphosphate hydrolases"/>
    <property type="match status" value="2"/>
</dbReference>
<sequence>MEQIQPREGLFEKFVKAVDEHIVDVETVSEGNRDKLANIQGNAFGVENVLIDRCDPPVIVESLAFEAGRSIVLIGPNGSGKSTIFDAIMEKADARFNLKQGKGALVFGKPVHMRDRLRISRLNQEEILEPIKDVPAGDVLDMAVEKFKTEFEVDWMDDNKYDQNLANEEARQRIEELRGQIVDLFDMKEFLVTEVGKLSGGERTKLSIFMVLLSEPDILLLDEPTNHLDLESIAKLAALFKKYNEAGVSIANVSHVHWYLEQAGNGGVIEIQMDGKQRTVKKSNSPYIKFIKDQSRSEFTTIEKPLEWACKDNVKAGDHITTMTEIITVPDSPLIDIEMDGLHAGEVWVLSGNNGSGKTKLMEAIADKKKRRGLFVKEKGVNIAYMPQFWPKEVAEGTVEEFYYWIQDQINPNSPLVAKHLSDAARDIGFTRQGKSERLDKSFLHKKLSAFSGGEQRLLWFLAVSTFPEVDSLFLDEPTNHMDKNLQQFVIDAIRSFEGSVVMSTHDIKLLEAITESIGHKVGSSVKAKNMVLDKKDGKTTISNSEDNPVEYMKKKLIAAQNAAKKFKI</sequence>
<keyword evidence="2" id="KW-0547">Nucleotide-binding</keyword>
<dbReference type="Gene3D" id="3.40.50.300">
    <property type="entry name" value="P-loop containing nucleotide triphosphate hydrolases"/>
    <property type="match status" value="2"/>
</dbReference>
<reference evidence="5 6" key="1">
    <citation type="journal article" date="2016" name="Nat. Commun.">
        <title>Thousands of microbial genomes shed light on interconnected biogeochemical processes in an aquifer system.</title>
        <authorList>
            <person name="Anantharaman K."/>
            <person name="Brown C.T."/>
            <person name="Hug L.A."/>
            <person name="Sharon I."/>
            <person name="Castelle C.J."/>
            <person name="Probst A.J."/>
            <person name="Thomas B.C."/>
            <person name="Singh A."/>
            <person name="Wilkins M.J."/>
            <person name="Karaoz U."/>
            <person name="Brodie E.L."/>
            <person name="Williams K.H."/>
            <person name="Hubbard S.S."/>
            <person name="Banfield J.F."/>
        </authorList>
    </citation>
    <scope>NUCLEOTIDE SEQUENCE [LARGE SCALE GENOMIC DNA]</scope>
</reference>
<dbReference type="InterPro" id="IPR003593">
    <property type="entry name" value="AAA+_ATPase"/>
</dbReference>
<dbReference type="Proteomes" id="UP000179001">
    <property type="component" value="Unassembled WGS sequence"/>
</dbReference>
<dbReference type="EMBL" id="MFGJ01000006">
    <property type="protein sequence ID" value="OGF32366.1"/>
    <property type="molecule type" value="Genomic_DNA"/>
</dbReference>
<keyword evidence="1" id="KW-0677">Repeat</keyword>
<evidence type="ECO:0000256" key="2">
    <source>
        <dbReference type="ARBA" id="ARBA00022741"/>
    </source>
</evidence>
<dbReference type="InterPro" id="IPR027417">
    <property type="entry name" value="P-loop_NTPase"/>
</dbReference>
<comment type="caution">
    <text evidence="5">The sequence shown here is derived from an EMBL/GenBank/DDBJ whole genome shotgun (WGS) entry which is preliminary data.</text>
</comment>
<dbReference type="InterPro" id="IPR003439">
    <property type="entry name" value="ABC_transporter-like_ATP-bd"/>
</dbReference>
<dbReference type="GO" id="GO:0005524">
    <property type="term" value="F:ATP binding"/>
    <property type="evidence" value="ECO:0007669"/>
    <property type="project" value="UniProtKB-KW"/>
</dbReference>
<dbReference type="PROSITE" id="PS50893">
    <property type="entry name" value="ABC_TRANSPORTER_2"/>
    <property type="match status" value="1"/>
</dbReference>
<dbReference type="PANTHER" id="PTHR19211:SF95">
    <property type="entry name" value="ABC TRANSPORTER F FAMILY MEMBER 2"/>
    <property type="match status" value="1"/>
</dbReference>
<dbReference type="STRING" id="1798002.A2478_03540"/>
<evidence type="ECO:0000259" key="4">
    <source>
        <dbReference type="PROSITE" id="PS50893"/>
    </source>
</evidence>
<evidence type="ECO:0000313" key="5">
    <source>
        <dbReference type="EMBL" id="OGF32366.1"/>
    </source>
</evidence>
<name>A0A1F5T0V3_9BACT</name>
<evidence type="ECO:0000256" key="1">
    <source>
        <dbReference type="ARBA" id="ARBA00022737"/>
    </source>
</evidence>
<dbReference type="PROSITE" id="PS00211">
    <property type="entry name" value="ABC_TRANSPORTER_1"/>
    <property type="match status" value="1"/>
</dbReference>
<evidence type="ECO:0000313" key="6">
    <source>
        <dbReference type="Proteomes" id="UP000179001"/>
    </source>
</evidence>
<dbReference type="PANTHER" id="PTHR19211">
    <property type="entry name" value="ATP-BINDING TRANSPORT PROTEIN-RELATED"/>
    <property type="match status" value="1"/>
</dbReference>
<feature type="domain" description="ABC transporter" evidence="4">
    <location>
        <begin position="34"/>
        <end position="299"/>
    </location>
</feature>
<dbReference type="SMART" id="SM00382">
    <property type="entry name" value="AAA"/>
    <property type="match status" value="2"/>
</dbReference>
<organism evidence="5 6">
    <name type="scientific">Candidatus Falkowbacteria bacterium RIFOXYC2_FULL_36_12</name>
    <dbReference type="NCBI Taxonomy" id="1798002"/>
    <lineage>
        <taxon>Bacteria</taxon>
        <taxon>Candidatus Falkowiibacteriota</taxon>
    </lineage>
</organism>
<protein>
    <recommendedName>
        <fullName evidence="4">ABC transporter domain-containing protein</fullName>
    </recommendedName>
</protein>
<dbReference type="AlphaFoldDB" id="A0A1F5T0V3"/>
<dbReference type="InterPro" id="IPR017871">
    <property type="entry name" value="ABC_transporter-like_CS"/>
</dbReference>
<dbReference type="InterPro" id="IPR050611">
    <property type="entry name" value="ABCF"/>
</dbReference>
<proteinExistence type="predicted"/>
<keyword evidence="3" id="KW-0067">ATP-binding</keyword>
<gene>
    <name evidence="5" type="ORF">A2478_03540</name>
</gene>
<accession>A0A1F5T0V3</accession>
<dbReference type="Pfam" id="PF00005">
    <property type="entry name" value="ABC_tran"/>
    <property type="match status" value="2"/>
</dbReference>
<dbReference type="GO" id="GO:0016887">
    <property type="term" value="F:ATP hydrolysis activity"/>
    <property type="evidence" value="ECO:0007669"/>
    <property type="project" value="InterPro"/>
</dbReference>